<feature type="domain" description="NEL" evidence="2">
    <location>
        <begin position="1"/>
        <end position="117"/>
    </location>
</feature>
<keyword evidence="1" id="KW-1035">Host cytoplasm</keyword>
<accession>A0A0J6ITX2</accession>
<dbReference type="AlphaFoldDB" id="A0A0J6ITX2"/>
<dbReference type="PROSITE" id="PS52053">
    <property type="entry name" value="NEL"/>
    <property type="match status" value="1"/>
</dbReference>
<keyword evidence="1" id="KW-0964">Secreted</keyword>
<comment type="caution">
    <text evidence="3">The sequence shown here is derived from an EMBL/GenBank/DDBJ whole genome shotgun (WGS) entry which is preliminary data.</text>
</comment>
<reference evidence="3 4" key="1">
    <citation type="submission" date="2015-02" db="EMBL/GenBank/DDBJ databases">
        <title>Pseudomonas helleri sp. nov. and Pseudomonas weihenstephanensis sp. nov., isolated from raw cows milk.</title>
        <authorList>
            <person name="von Neubeck M."/>
            <person name="Huptas C."/>
            <person name="Wenning M."/>
            <person name="Scherer S."/>
        </authorList>
    </citation>
    <scope>NUCLEOTIDE SEQUENCE [LARGE SCALE GENOMIC DNA]</scope>
    <source>
        <strain evidence="3 4">DSM 29166</strain>
    </source>
</reference>
<name>A0A0J6ITX2_9PSED</name>
<gene>
    <name evidence="3" type="ORF">TU86_02175</name>
</gene>
<comment type="caution">
    <text evidence="1">Lacks conserved residue(s) required for the propagation of feature annotation.</text>
</comment>
<dbReference type="Proteomes" id="UP000036325">
    <property type="component" value="Unassembled WGS sequence"/>
</dbReference>
<dbReference type="GO" id="GO:0005576">
    <property type="term" value="C:extracellular region"/>
    <property type="evidence" value="ECO:0007669"/>
    <property type="project" value="UniProtKB-UniRule"/>
</dbReference>
<evidence type="ECO:0000256" key="1">
    <source>
        <dbReference type="PROSITE-ProRule" id="PRU01398"/>
    </source>
</evidence>
<proteinExistence type="inferred from homology"/>
<organism evidence="3 4">
    <name type="scientific">Pseudomonas weihenstephanensis</name>
    <dbReference type="NCBI Taxonomy" id="1608994"/>
    <lineage>
        <taxon>Bacteria</taxon>
        <taxon>Pseudomonadati</taxon>
        <taxon>Pseudomonadota</taxon>
        <taxon>Gammaproteobacteria</taxon>
        <taxon>Pseudomonadales</taxon>
        <taxon>Pseudomonadaceae</taxon>
        <taxon>Pseudomonas</taxon>
    </lineage>
</organism>
<keyword evidence="1" id="KW-0833">Ubl conjugation pathway</keyword>
<dbReference type="Pfam" id="PF14496">
    <property type="entry name" value="NEL"/>
    <property type="match status" value="1"/>
</dbReference>
<dbReference type="EMBL" id="JYLF01000001">
    <property type="protein sequence ID" value="KMN15599.1"/>
    <property type="molecule type" value="Genomic_DNA"/>
</dbReference>
<dbReference type="InterPro" id="IPR029487">
    <property type="entry name" value="NEL_dom"/>
</dbReference>
<sequence length="117" mass="13463">MTFKSPLLNLMKGRVRLQALDDIAESQYELQLQAYNEGLANPNPGTPASRLKPDLLEVQRIYQVDWAQRLELPWQPTSMKFRASALTCDEQIEAAYEIVINKESRRGYLPKNLAQKE</sequence>
<dbReference type="PATRIC" id="fig|1608994.3.peg.1007"/>
<dbReference type="GO" id="GO:0004842">
    <property type="term" value="F:ubiquitin-protein transferase activity"/>
    <property type="evidence" value="ECO:0007669"/>
    <property type="project" value="InterPro"/>
</dbReference>
<evidence type="ECO:0000313" key="3">
    <source>
        <dbReference type="EMBL" id="KMN15599.1"/>
    </source>
</evidence>
<evidence type="ECO:0000259" key="2">
    <source>
        <dbReference type="PROSITE" id="PS52053"/>
    </source>
</evidence>
<dbReference type="Gene3D" id="1.20.58.360">
    <property type="entry name" value="Shigella T3SS effector IpaH defines"/>
    <property type="match status" value="1"/>
</dbReference>
<dbReference type="GO" id="GO:0016567">
    <property type="term" value="P:protein ubiquitination"/>
    <property type="evidence" value="ECO:0007669"/>
    <property type="project" value="InterPro"/>
</dbReference>
<evidence type="ECO:0000313" key="4">
    <source>
        <dbReference type="Proteomes" id="UP000036325"/>
    </source>
</evidence>
<protein>
    <recommendedName>
        <fullName evidence="2">NEL domain-containing protein</fullName>
    </recommendedName>
</protein>
<comment type="similarity">
    <text evidence="1">Belongs to the LRR-containing bacterial E3 ligase family.</text>
</comment>